<proteinExistence type="predicted"/>
<dbReference type="Proteomes" id="UP000886653">
    <property type="component" value="Unassembled WGS sequence"/>
</dbReference>
<accession>A0A9P6N8W6</accession>
<dbReference type="AlphaFoldDB" id="A0A9P6N8W6"/>
<sequence>MSDINEKIIASHNESEEIFYAKIFSLLEIHEKKINDQLTMFTDKVTNIKNIITTTKSIRSDDSNKDATEDHIGTQRIVLASSKEVLDQQLAFETEMRDRFIKLESMMSDMNVRGQQDRKILIDEINHIKIHGTIPMESTPRSTLGKFHIMRQPSPHSPLIKDHSSHHTLHEETAHPEVRSQSKKDTSPHFPTTPRVSIHIPSEETKHDRLSVP</sequence>
<protein>
    <submittedName>
        <fullName evidence="2">Uncharacterized protein</fullName>
    </submittedName>
</protein>
<organism evidence="2 3">
    <name type="scientific">Cronartium quercuum f. sp. fusiforme G11</name>
    <dbReference type="NCBI Taxonomy" id="708437"/>
    <lineage>
        <taxon>Eukaryota</taxon>
        <taxon>Fungi</taxon>
        <taxon>Dikarya</taxon>
        <taxon>Basidiomycota</taxon>
        <taxon>Pucciniomycotina</taxon>
        <taxon>Pucciniomycetes</taxon>
        <taxon>Pucciniales</taxon>
        <taxon>Coleosporiaceae</taxon>
        <taxon>Cronartium</taxon>
    </lineage>
</organism>
<dbReference type="EMBL" id="MU167557">
    <property type="protein sequence ID" value="KAG0139593.1"/>
    <property type="molecule type" value="Genomic_DNA"/>
</dbReference>
<reference evidence="2" key="1">
    <citation type="submission" date="2013-11" db="EMBL/GenBank/DDBJ databases">
        <title>Genome sequence of the fusiform rust pathogen reveals effectors for host alternation and coevolution with pine.</title>
        <authorList>
            <consortium name="DOE Joint Genome Institute"/>
            <person name="Smith K."/>
            <person name="Pendleton A."/>
            <person name="Kubisiak T."/>
            <person name="Anderson C."/>
            <person name="Salamov A."/>
            <person name="Aerts A."/>
            <person name="Riley R."/>
            <person name="Clum A."/>
            <person name="Lindquist E."/>
            <person name="Ence D."/>
            <person name="Campbell M."/>
            <person name="Kronenberg Z."/>
            <person name="Feau N."/>
            <person name="Dhillon B."/>
            <person name="Hamelin R."/>
            <person name="Burleigh J."/>
            <person name="Smith J."/>
            <person name="Yandell M."/>
            <person name="Nelson C."/>
            <person name="Grigoriev I."/>
            <person name="Davis J."/>
        </authorList>
    </citation>
    <scope>NUCLEOTIDE SEQUENCE</scope>
    <source>
        <strain evidence="2">G11</strain>
    </source>
</reference>
<comment type="caution">
    <text evidence="2">The sequence shown here is derived from an EMBL/GenBank/DDBJ whole genome shotgun (WGS) entry which is preliminary data.</text>
</comment>
<name>A0A9P6N8W6_9BASI</name>
<evidence type="ECO:0000313" key="2">
    <source>
        <dbReference type="EMBL" id="KAG0139593.1"/>
    </source>
</evidence>
<keyword evidence="3" id="KW-1185">Reference proteome</keyword>
<evidence type="ECO:0000256" key="1">
    <source>
        <dbReference type="SAM" id="MobiDB-lite"/>
    </source>
</evidence>
<feature type="compositionally biased region" description="Basic and acidic residues" evidence="1">
    <location>
        <begin position="159"/>
        <end position="187"/>
    </location>
</feature>
<feature type="region of interest" description="Disordered" evidence="1">
    <location>
        <begin position="154"/>
        <end position="213"/>
    </location>
</feature>
<evidence type="ECO:0000313" key="3">
    <source>
        <dbReference type="Proteomes" id="UP000886653"/>
    </source>
</evidence>
<gene>
    <name evidence="2" type="ORF">CROQUDRAFT_137083</name>
</gene>
<feature type="compositionally biased region" description="Basic and acidic residues" evidence="1">
    <location>
        <begin position="201"/>
        <end position="213"/>
    </location>
</feature>